<protein>
    <recommendedName>
        <fullName evidence="3">Shikimate kinase</fullName>
    </recommendedName>
</protein>
<dbReference type="InterPro" id="IPR027417">
    <property type="entry name" value="P-loop_NTPase"/>
</dbReference>
<evidence type="ECO:0008006" key="3">
    <source>
        <dbReference type="Google" id="ProtNLM"/>
    </source>
</evidence>
<dbReference type="RefSeq" id="WP_191301039.1">
    <property type="nucleotide sequence ID" value="NZ_BNAR01000007.1"/>
</dbReference>
<evidence type="ECO:0000313" key="1">
    <source>
        <dbReference type="EMBL" id="GHH45756.1"/>
    </source>
</evidence>
<dbReference type="SUPFAM" id="SSF52540">
    <property type="entry name" value="P-loop containing nucleoside triphosphate hydrolases"/>
    <property type="match status" value="1"/>
</dbReference>
<organism evidence="1 2">
    <name type="scientific">Lentzea cavernae</name>
    <dbReference type="NCBI Taxonomy" id="2020703"/>
    <lineage>
        <taxon>Bacteria</taxon>
        <taxon>Bacillati</taxon>
        <taxon>Actinomycetota</taxon>
        <taxon>Actinomycetes</taxon>
        <taxon>Pseudonocardiales</taxon>
        <taxon>Pseudonocardiaceae</taxon>
        <taxon>Lentzea</taxon>
    </lineage>
</organism>
<evidence type="ECO:0000313" key="2">
    <source>
        <dbReference type="Proteomes" id="UP000605568"/>
    </source>
</evidence>
<keyword evidence="2" id="KW-1185">Reference proteome</keyword>
<name>A0ABQ3MNQ5_9PSEU</name>
<dbReference type="EMBL" id="BNAR01000007">
    <property type="protein sequence ID" value="GHH45756.1"/>
    <property type="molecule type" value="Genomic_DNA"/>
</dbReference>
<sequence length="176" mass="19721">MPLVWVTGVSGAGKSTVCDLLKERGEAAVDTDWEGYNRWIDRVSGEVVVDPPDPVPAGWLDRYGWLISRDRVVELADRSRGREVYLFGGVENEAEVRDLFDLVVCLVIDDATLRERLAGRTTNSFGKHPEELAASLWHNERMEARYRALGAVIVDGTLPVEEVVEAVTTARRTRRL</sequence>
<comment type="caution">
    <text evidence="1">The sequence shown here is derived from an EMBL/GenBank/DDBJ whole genome shotgun (WGS) entry which is preliminary data.</text>
</comment>
<dbReference type="Pfam" id="PF13238">
    <property type="entry name" value="AAA_18"/>
    <property type="match status" value="1"/>
</dbReference>
<dbReference type="Proteomes" id="UP000605568">
    <property type="component" value="Unassembled WGS sequence"/>
</dbReference>
<proteinExistence type="predicted"/>
<gene>
    <name evidence="1" type="ORF">GCM10017774_47230</name>
</gene>
<accession>A0ABQ3MNQ5</accession>
<dbReference type="Gene3D" id="3.40.50.300">
    <property type="entry name" value="P-loop containing nucleotide triphosphate hydrolases"/>
    <property type="match status" value="1"/>
</dbReference>
<reference evidence="2" key="1">
    <citation type="journal article" date="2019" name="Int. J. Syst. Evol. Microbiol.">
        <title>The Global Catalogue of Microorganisms (GCM) 10K type strain sequencing project: providing services to taxonomists for standard genome sequencing and annotation.</title>
        <authorList>
            <consortium name="The Broad Institute Genomics Platform"/>
            <consortium name="The Broad Institute Genome Sequencing Center for Infectious Disease"/>
            <person name="Wu L."/>
            <person name="Ma J."/>
        </authorList>
    </citation>
    <scope>NUCLEOTIDE SEQUENCE [LARGE SCALE GENOMIC DNA]</scope>
    <source>
        <strain evidence="2">CGMCC 4.7367</strain>
    </source>
</reference>